<evidence type="ECO:0000313" key="4">
    <source>
        <dbReference type="Proteomes" id="UP001160148"/>
    </source>
</evidence>
<evidence type="ECO:0000256" key="1">
    <source>
        <dbReference type="SAM" id="Phobius"/>
    </source>
</evidence>
<keyword evidence="1" id="KW-1133">Transmembrane helix</keyword>
<keyword evidence="1" id="KW-0812">Transmembrane</keyword>
<dbReference type="Pfam" id="PF21789">
    <property type="entry name" value="TNP-like_RNaseH_C"/>
    <property type="match status" value="1"/>
</dbReference>
<comment type="caution">
    <text evidence="3">The sequence shown here is derived from an EMBL/GenBank/DDBJ whole genome shotgun (WGS) entry which is preliminary data.</text>
</comment>
<proteinExistence type="predicted"/>
<sequence>MVEMFKNMKVINKYDGSDVTKIVNFINGLLITISGLIMLWNTLNPEQKKGFALQTGRISQDCLENFFGIFRQQHANSYNPTPIQLIWAYKKIFCLEYFKHSLNANCIEDLDSVLCKVN</sequence>
<name>A0AAV0WNP2_9HEMI</name>
<gene>
    <name evidence="3" type="ORF">MEUPH1_LOCUS13127</name>
</gene>
<dbReference type="InterPro" id="IPR048367">
    <property type="entry name" value="TNP-like_RNaseH_C"/>
</dbReference>
<feature type="domain" description="Transposable element P transposase-like RNase H C-terminal" evidence="2">
    <location>
        <begin position="57"/>
        <end position="90"/>
    </location>
</feature>
<keyword evidence="1" id="KW-0472">Membrane</keyword>
<dbReference type="AlphaFoldDB" id="A0AAV0WNP2"/>
<evidence type="ECO:0000259" key="2">
    <source>
        <dbReference type="Pfam" id="PF21789"/>
    </source>
</evidence>
<evidence type="ECO:0000313" key="3">
    <source>
        <dbReference type="EMBL" id="CAI6357505.1"/>
    </source>
</evidence>
<accession>A0AAV0WNP2</accession>
<protein>
    <recommendedName>
        <fullName evidence="2">Transposable element P transposase-like RNase H C-terminal domain-containing protein</fullName>
    </recommendedName>
</protein>
<keyword evidence="4" id="KW-1185">Reference proteome</keyword>
<dbReference type="EMBL" id="CARXXK010000002">
    <property type="protein sequence ID" value="CAI6357505.1"/>
    <property type="molecule type" value="Genomic_DNA"/>
</dbReference>
<organism evidence="3 4">
    <name type="scientific">Macrosiphum euphorbiae</name>
    <name type="common">potato aphid</name>
    <dbReference type="NCBI Taxonomy" id="13131"/>
    <lineage>
        <taxon>Eukaryota</taxon>
        <taxon>Metazoa</taxon>
        <taxon>Ecdysozoa</taxon>
        <taxon>Arthropoda</taxon>
        <taxon>Hexapoda</taxon>
        <taxon>Insecta</taxon>
        <taxon>Pterygota</taxon>
        <taxon>Neoptera</taxon>
        <taxon>Paraneoptera</taxon>
        <taxon>Hemiptera</taxon>
        <taxon>Sternorrhyncha</taxon>
        <taxon>Aphidomorpha</taxon>
        <taxon>Aphidoidea</taxon>
        <taxon>Aphididae</taxon>
        <taxon>Macrosiphini</taxon>
        <taxon>Macrosiphum</taxon>
    </lineage>
</organism>
<reference evidence="3 4" key="1">
    <citation type="submission" date="2023-01" db="EMBL/GenBank/DDBJ databases">
        <authorList>
            <person name="Whitehead M."/>
        </authorList>
    </citation>
    <scope>NUCLEOTIDE SEQUENCE [LARGE SCALE GENOMIC DNA]</scope>
</reference>
<feature type="transmembrane region" description="Helical" evidence="1">
    <location>
        <begin position="22"/>
        <end position="40"/>
    </location>
</feature>
<dbReference type="Proteomes" id="UP001160148">
    <property type="component" value="Unassembled WGS sequence"/>
</dbReference>